<dbReference type="InterPro" id="IPR023346">
    <property type="entry name" value="Lysozyme-like_dom_sf"/>
</dbReference>
<dbReference type="OrthoDB" id="9815229at2"/>
<protein>
    <submittedName>
        <fullName evidence="5">Uncharacterized protein</fullName>
    </submittedName>
</protein>
<dbReference type="GeneID" id="95774288"/>
<dbReference type="SUPFAM" id="SSF53955">
    <property type="entry name" value="Lysozyme-like"/>
    <property type="match status" value="1"/>
</dbReference>
<proteinExistence type="predicted"/>
<keyword evidence="2" id="KW-0812">Transmembrane</keyword>
<keyword evidence="2" id="KW-1133">Transmembrane helix</keyword>
<evidence type="ECO:0000313" key="6">
    <source>
        <dbReference type="Proteomes" id="UP000305131"/>
    </source>
</evidence>
<feature type="region of interest" description="Disordered" evidence="1">
    <location>
        <begin position="194"/>
        <end position="226"/>
    </location>
</feature>
<dbReference type="CDD" id="cd13926">
    <property type="entry name" value="N-acetylmuramidase_GH108"/>
    <property type="match status" value="1"/>
</dbReference>
<dbReference type="Pfam" id="PF09374">
    <property type="entry name" value="PG_binding_3"/>
    <property type="match status" value="1"/>
</dbReference>
<evidence type="ECO:0000259" key="3">
    <source>
        <dbReference type="Pfam" id="PF05838"/>
    </source>
</evidence>
<dbReference type="Gene3D" id="1.20.141.10">
    <property type="entry name" value="Chitosanase, subunit A, domain 1"/>
    <property type="match status" value="1"/>
</dbReference>
<evidence type="ECO:0000313" key="5">
    <source>
        <dbReference type="EMBL" id="TLX42476.1"/>
    </source>
</evidence>
<sequence length="298" mass="31186">MARTSFAPALNAVLRHEGGYSNHPDDPGGPTMRGVIQRVYDGYRRGKGLVVRPVREIEERELQEIYRRQYWDAIRADELPEGIDYVVFDGAVNSGPAQSVKWLQRALGLPADGEMGAVTLATARTAAETAPARLVDDICDRRLAMLKALRTWPVFGRGWGRRVEDVRKAGKAWASGAWTGTGAGRASGIPVLEGHRADPPGSTTTSGKAPVASARPGPKPQAGAGAAAGGLAASAVSEAARQIAPHAQASATLALVFTGLTLLGLGLTLGGLAYVWWSARAGARRAATLDLLPAGPAS</sequence>
<feature type="domain" description="TtsA-like Glycoside hydrolase family 108" evidence="3">
    <location>
        <begin position="11"/>
        <end position="95"/>
    </location>
</feature>
<dbReference type="RefSeq" id="WP_138399842.1">
    <property type="nucleotide sequence ID" value="NZ_JBAFVI010000008.1"/>
</dbReference>
<feature type="domain" description="Peptidoglycan binding" evidence="4">
    <location>
        <begin position="99"/>
        <end position="162"/>
    </location>
</feature>
<evidence type="ECO:0000259" key="4">
    <source>
        <dbReference type="Pfam" id="PF09374"/>
    </source>
</evidence>
<dbReference type="EMBL" id="VAUP01000028">
    <property type="protein sequence ID" value="TLX42476.1"/>
    <property type="molecule type" value="Genomic_DNA"/>
</dbReference>
<organism evidence="5 6">
    <name type="scientific">Xanthobacter autotrophicus</name>
    <dbReference type="NCBI Taxonomy" id="280"/>
    <lineage>
        <taxon>Bacteria</taxon>
        <taxon>Pseudomonadati</taxon>
        <taxon>Pseudomonadota</taxon>
        <taxon>Alphaproteobacteria</taxon>
        <taxon>Hyphomicrobiales</taxon>
        <taxon>Xanthobacteraceae</taxon>
        <taxon>Xanthobacter</taxon>
    </lineage>
</organism>
<reference evidence="5 6" key="1">
    <citation type="submission" date="2019-05" db="EMBL/GenBank/DDBJ databases">
        <authorList>
            <person name="Zhou X."/>
        </authorList>
    </citation>
    <scope>NUCLEOTIDE SEQUENCE [LARGE SCALE GENOMIC DNA]</scope>
    <source>
        <strain evidence="5 6">DSM 432</strain>
    </source>
</reference>
<dbReference type="InterPro" id="IPR018537">
    <property type="entry name" value="Peptidoglycan-bd_3"/>
</dbReference>
<name>A0A6C1KR93_XANAU</name>
<dbReference type="Proteomes" id="UP000305131">
    <property type="component" value="Unassembled WGS sequence"/>
</dbReference>
<gene>
    <name evidence="5" type="ORF">FBQ73_12565</name>
</gene>
<dbReference type="AlphaFoldDB" id="A0A6C1KR93"/>
<dbReference type="InterPro" id="IPR008565">
    <property type="entry name" value="TtsA-like_GH18_dom"/>
</dbReference>
<evidence type="ECO:0000256" key="2">
    <source>
        <dbReference type="SAM" id="Phobius"/>
    </source>
</evidence>
<dbReference type="Pfam" id="PF05838">
    <property type="entry name" value="Glyco_hydro_108"/>
    <property type="match status" value="1"/>
</dbReference>
<keyword evidence="2" id="KW-0472">Membrane</keyword>
<accession>A0A6C1KR93</accession>
<evidence type="ECO:0000256" key="1">
    <source>
        <dbReference type="SAM" id="MobiDB-lite"/>
    </source>
</evidence>
<feature type="transmembrane region" description="Helical" evidence="2">
    <location>
        <begin position="253"/>
        <end position="277"/>
    </location>
</feature>
<comment type="caution">
    <text evidence="5">The sequence shown here is derived from an EMBL/GenBank/DDBJ whole genome shotgun (WGS) entry which is preliminary data.</text>
</comment>